<organism evidence="4 5">
    <name type="scientific">Desulfoluna spongiiphila</name>
    <dbReference type="NCBI Taxonomy" id="419481"/>
    <lineage>
        <taxon>Bacteria</taxon>
        <taxon>Pseudomonadati</taxon>
        <taxon>Thermodesulfobacteriota</taxon>
        <taxon>Desulfobacteria</taxon>
        <taxon>Desulfobacterales</taxon>
        <taxon>Desulfolunaceae</taxon>
        <taxon>Desulfoluna</taxon>
    </lineage>
</organism>
<dbReference type="RefSeq" id="WP_092212250.1">
    <property type="nucleotide sequence ID" value="NZ_FMUX01000013.1"/>
</dbReference>
<dbReference type="OrthoDB" id="9808843at2"/>
<dbReference type="InterPro" id="IPR001789">
    <property type="entry name" value="Sig_transdc_resp-reg_receiver"/>
</dbReference>
<dbReference type="STRING" id="419481.SAMN05216233_11370"/>
<feature type="domain" description="Response regulatory" evidence="3">
    <location>
        <begin position="3"/>
        <end position="113"/>
    </location>
</feature>
<dbReference type="InterPro" id="IPR050595">
    <property type="entry name" value="Bact_response_regulator"/>
</dbReference>
<dbReference type="AlphaFoldDB" id="A0A1G5HCM2"/>
<protein>
    <submittedName>
        <fullName evidence="4">Response regulator receiver domain-containing protein</fullName>
    </submittedName>
</protein>
<dbReference type="EMBL" id="FMUX01000013">
    <property type="protein sequence ID" value="SCY61090.1"/>
    <property type="molecule type" value="Genomic_DNA"/>
</dbReference>
<evidence type="ECO:0000256" key="1">
    <source>
        <dbReference type="ARBA" id="ARBA00022553"/>
    </source>
</evidence>
<evidence type="ECO:0000313" key="4">
    <source>
        <dbReference type="EMBL" id="SCY61090.1"/>
    </source>
</evidence>
<evidence type="ECO:0000256" key="2">
    <source>
        <dbReference type="PROSITE-ProRule" id="PRU00169"/>
    </source>
</evidence>
<dbReference type="GO" id="GO:0000160">
    <property type="term" value="P:phosphorelay signal transduction system"/>
    <property type="evidence" value="ECO:0007669"/>
    <property type="project" value="InterPro"/>
</dbReference>
<name>A0A1G5HCM2_9BACT</name>
<reference evidence="4 5" key="1">
    <citation type="submission" date="2016-10" db="EMBL/GenBank/DDBJ databases">
        <authorList>
            <person name="de Groot N.N."/>
        </authorList>
    </citation>
    <scope>NUCLEOTIDE SEQUENCE [LARGE SCALE GENOMIC DNA]</scope>
    <source>
        <strain evidence="4 5">AA1</strain>
    </source>
</reference>
<dbReference type="PANTHER" id="PTHR44591">
    <property type="entry name" value="STRESS RESPONSE REGULATOR PROTEIN 1"/>
    <property type="match status" value="1"/>
</dbReference>
<dbReference type="Gene3D" id="3.40.50.2300">
    <property type="match status" value="1"/>
</dbReference>
<keyword evidence="5" id="KW-1185">Reference proteome</keyword>
<dbReference type="PANTHER" id="PTHR44591:SF3">
    <property type="entry name" value="RESPONSE REGULATORY DOMAIN-CONTAINING PROTEIN"/>
    <property type="match status" value="1"/>
</dbReference>
<accession>A0A1G5HCM2</accession>
<dbReference type="SMART" id="SM00448">
    <property type="entry name" value="REC"/>
    <property type="match status" value="1"/>
</dbReference>
<dbReference type="Proteomes" id="UP000198870">
    <property type="component" value="Unassembled WGS sequence"/>
</dbReference>
<evidence type="ECO:0000259" key="3">
    <source>
        <dbReference type="PROSITE" id="PS50110"/>
    </source>
</evidence>
<sequence length="131" mass="14232">MVSLLVIDDDEALLNLYRLMLKRQGYRVHTAASGETGIRMFENGDYALVITDLVMGGMSGNGVAEYIRRSEKGVIPIIGVSGTPWQADARHFDAVMEKPVSMKDLVSSIRLLVGPPLEGEVAQRSGGVLRS</sequence>
<gene>
    <name evidence="4" type="ORF">SAMN05216233_11370</name>
</gene>
<dbReference type="InterPro" id="IPR011006">
    <property type="entry name" value="CheY-like_superfamily"/>
</dbReference>
<feature type="modified residue" description="4-aspartylphosphate" evidence="2">
    <location>
        <position position="52"/>
    </location>
</feature>
<evidence type="ECO:0000313" key="5">
    <source>
        <dbReference type="Proteomes" id="UP000198870"/>
    </source>
</evidence>
<dbReference type="CDD" id="cd00156">
    <property type="entry name" value="REC"/>
    <property type="match status" value="1"/>
</dbReference>
<proteinExistence type="predicted"/>
<dbReference type="SUPFAM" id="SSF52172">
    <property type="entry name" value="CheY-like"/>
    <property type="match status" value="1"/>
</dbReference>
<dbReference type="PROSITE" id="PS50110">
    <property type="entry name" value="RESPONSE_REGULATORY"/>
    <property type="match status" value="1"/>
</dbReference>
<keyword evidence="1 2" id="KW-0597">Phosphoprotein</keyword>
<dbReference type="Pfam" id="PF00072">
    <property type="entry name" value="Response_reg"/>
    <property type="match status" value="1"/>
</dbReference>